<dbReference type="EMBL" id="JACXWD010000035">
    <property type="protein sequence ID" value="MBD3868573.1"/>
    <property type="molecule type" value="Genomic_DNA"/>
</dbReference>
<keyword evidence="4 6" id="KW-1133">Transmembrane helix</keyword>
<feature type="domain" description="SSD" evidence="7">
    <location>
        <begin position="251"/>
        <end position="378"/>
    </location>
</feature>
<evidence type="ECO:0000256" key="2">
    <source>
        <dbReference type="ARBA" id="ARBA00022475"/>
    </source>
</evidence>
<dbReference type="SUPFAM" id="SSF82866">
    <property type="entry name" value="Multidrug efflux transporter AcrB transmembrane domain"/>
    <property type="match status" value="2"/>
</dbReference>
<evidence type="ECO:0000256" key="1">
    <source>
        <dbReference type="ARBA" id="ARBA00004651"/>
    </source>
</evidence>
<feature type="transmembrane region" description="Helical" evidence="6">
    <location>
        <begin position="227"/>
        <end position="246"/>
    </location>
</feature>
<comment type="caution">
    <text evidence="8">The sequence shown here is derived from an EMBL/GenBank/DDBJ whole genome shotgun (WGS) entry which is preliminary data.</text>
</comment>
<feature type="transmembrane region" description="Helical" evidence="6">
    <location>
        <begin position="707"/>
        <end position="730"/>
    </location>
</feature>
<accession>A0A8J6Y1C9</accession>
<protein>
    <submittedName>
        <fullName evidence="8">RND family transporter</fullName>
    </submittedName>
</protein>
<dbReference type="Gene3D" id="1.20.1640.10">
    <property type="entry name" value="Multidrug efflux transporter AcrB transmembrane domain"/>
    <property type="match status" value="2"/>
</dbReference>
<evidence type="ECO:0000256" key="3">
    <source>
        <dbReference type="ARBA" id="ARBA00022692"/>
    </source>
</evidence>
<dbReference type="Proteomes" id="UP000648239">
    <property type="component" value="Unassembled WGS sequence"/>
</dbReference>
<dbReference type="PROSITE" id="PS50156">
    <property type="entry name" value="SSD"/>
    <property type="match status" value="1"/>
</dbReference>
<feature type="transmembrane region" description="Helical" evidence="6">
    <location>
        <begin position="324"/>
        <end position="345"/>
    </location>
</feature>
<feature type="transmembrane region" description="Helical" evidence="6">
    <location>
        <begin position="357"/>
        <end position="381"/>
    </location>
</feature>
<gene>
    <name evidence="8" type="ORF">IFK94_10660</name>
</gene>
<dbReference type="InterPro" id="IPR004869">
    <property type="entry name" value="MMPL_dom"/>
</dbReference>
<evidence type="ECO:0000256" key="4">
    <source>
        <dbReference type="ARBA" id="ARBA00022989"/>
    </source>
</evidence>
<dbReference type="PANTHER" id="PTHR33406:SF10">
    <property type="entry name" value="SSD DOMAIN-CONTAINING PROTEIN"/>
    <property type="match status" value="1"/>
</dbReference>
<evidence type="ECO:0000256" key="6">
    <source>
        <dbReference type="SAM" id="Phobius"/>
    </source>
</evidence>
<reference evidence="8 9" key="1">
    <citation type="submission" date="2020-08" db="EMBL/GenBank/DDBJ databases">
        <title>Acidobacteriota in marine sediments use diverse sulfur dissimilation pathways.</title>
        <authorList>
            <person name="Wasmund K."/>
        </authorList>
    </citation>
    <scope>NUCLEOTIDE SEQUENCE [LARGE SCALE GENOMIC DNA]</scope>
    <source>
        <strain evidence="8">MAG AM4</strain>
    </source>
</reference>
<evidence type="ECO:0000313" key="8">
    <source>
        <dbReference type="EMBL" id="MBD3868573.1"/>
    </source>
</evidence>
<name>A0A8J6Y1C9_9BACT</name>
<feature type="transmembrane region" description="Helical" evidence="6">
    <location>
        <begin position="667"/>
        <end position="686"/>
    </location>
</feature>
<keyword evidence="5 6" id="KW-0472">Membrane</keyword>
<dbReference type="PANTHER" id="PTHR33406">
    <property type="entry name" value="MEMBRANE PROTEIN MJ1562-RELATED"/>
    <property type="match status" value="1"/>
</dbReference>
<feature type="transmembrane region" description="Helical" evidence="6">
    <location>
        <begin position="282"/>
        <end position="303"/>
    </location>
</feature>
<keyword evidence="2" id="KW-1003">Cell membrane</keyword>
<feature type="transmembrane region" description="Helical" evidence="6">
    <location>
        <begin position="412"/>
        <end position="430"/>
    </location>
</feature>
<feature type="transmembrane region" description="Helical" evidence="6">
    <location>
        <begin position="742"/>
        <end position="766"/>
    </location>
</feature>
<comment type="subcellular location">
    <subcellularLocation>
        <location evidence="1">Cell membrane</location>
        <topology evidence="1">Multi-pass membrane protein</topology>
    </subcellularLocation>
</comment>
<evidence type="ECO:0000313" key="9">
    <source>
        <dbReference type="Proteomes" id="UP000648239"/>
    </source>
</evidence>
<organism evidence="8 9">
    <name type="scientific">Candidatus Polarisedimenticola svalbardensis</name>
    <dbReference type="NCBI Taxonomy" id="2886004"/>
    <lineage>
        <taxon>Bacteria</taxon>
        <taxon>Pseudomonadati</taxon>
        <taxon>Acidobacteriota</taxon>
        <taxon>Candidatus Polarisedimenticolia</taxon>
        <taxon>Candidatus Polarisedimenticolales</taxon>
        <taxon>Candidatus Polarisedimenticolaceae</taxon>
        <taxon>Candidatus Polarisedimenticola</taxon>
    </lineage>
</organism>
<evidence type="ECO:0000256" key="5">
    <source>
        <dbReference type="ARBA" id="ARBA00023136"/>
    </source>
</evidence>
<dbReference type="AlphaFoldDB" id="A0A8J6Y1C9"/>
<dbReference type="GO" id="GO:0005886">
    <property type="term" value="C:plasma membrane"/>
    <property type="evidence" value="ECO:0007669"/>
    <property type="project" value="UniProtKB-SubCell"/>
</dbReference>
<sequence length="773" mass="84820">MTLRDRIEQLLFEHRKWVIGIFIAATLFMGYSARNIHIDAGFSKLLPLEHEYMQTFVDHREEFGGANRILIALVAKDGDIFTPEFFDTLRRSTDEVFFIPGVDRPRVQSIFTPNVRFTEVVEDGISGGNVVPDDYQPTPEGLAQVRENILKAGIVGRLVSNDFTGALISAQLLEIDPNTGEPLDYFSVANELEEKIRDVNNAEGVADTHIIGFAKVIGDITEGAGRVAIFFAITLLFTTLAVYIFTRSFRLTLITLSCSVTAVVWQIGLLTLLGYGIDPMGILVPFLIFAIGVSHGVQMVSTVRAEVFEGAKGQAAARTAFRRLLIPGGIALLSDTIGFISILFIKIQVIQEMAITASMGVAVIILTNLILLPVLLSYVTFTDRYWARLARQARSFAPFWNTVVRVTEPRKALVILVVSLALLVFGVLKARDVAIGDLRLGVPELRPDSRYNVDSRAITEKFSIGVDIISVIVESEAEGCIDHEVMSTMDDFSWHMSNVEGVQSIIGLPRIAKVINSGWNEGSLKWRVLPRNSSVLTQSVAYVPTDSGLLNEDCSVMPLMIFTTDHKAKTIERVVSEVKQFRDERGSEKVRFRLATGNVGVMAATNEEVDANQFPILLGVFSAVILLCLITFRSIRAVLCVILPLGLVSLLAYALMSVLGIGLKVSTLPVVALGVGIGVDYGIYIYTRFKEFRDGGEPLQEAFRKTLVITGNGVVFTGLTLAIGTGTWIFSPLQFQADMGTLLTFMFLVNMLGAIILLPALAAWLLPGESRKG</sequence>
<keyword evidence="3 6" id="KW-0812">Transmembrane</keyword>
<feature type="transmembrane region" description="Helical" evidence="6">
    <location>
        <begin position="614"/>
        <end position="632"/>
    </location>
</feature>
<proteinExistence type="predicted"/>
<dbReference type="Pfam" id="PF03176">
    <property type="entry name" value="MMPL"/>
    <property type="match status" value="2"/>
</dbReference>
<feature type="transmembrane region" description="Helical" evidence="6">
    <location>
        <begin position="253"/>
        <end position="276"/>
    </location>
</feature>
<dbReference type="InterPro" id="IPR000731">
    <property type="entry name" value="SSD"/>
</dbReference>
<feature type="transmembrane region" description="Helical" evidence="6">
    <location>
        <begin position="16"/>
        <end position="33"/>
    </location>
</feature>
<dbReference type="InterPro" id="IPR050545">
    <property type="entry name" value="Mycobact_MmpL"/>
</dbReference>
<evidence type="ECO:0000259" key="7">
    <source>
        <dbReference type="PROSITE" id="PS50156"/>
    </source>
</evidence>
<feature type="transmembrane region" description="Helical" evidence="6">
    <location>
        <begin position="639"/>
        <end position="661"/>
    </location>
</feature>